<feature type="chain" id="PRO_5009523690" evidence="1">
    <location>
        <begin position="19"/>
        <end position="211"/>
    </location>
</feature>
<dbReference type="Proteomes" id="UP000178606">
    <property type="component" value="Unassembled WGS sequence"/>
</dbReference>
<evidence type="ECO:0000256" key="1">
    <source>
        <dbReference type="SAM" id="SignalP"/>
    </source>
</evidence>
<proteinExistence type="predicted"/>
<organism evidence="2 3">
    <name type="scientific">Handelsmanbacteria sp. (strain RIFCSPLOWO2_12_FULL_64_10)</name>
    <dbReference type="NCBI Taxonomy" id="1817868"/>
    <lineage>
        <taxon>Bacteria</taxon>
        <taxon>Candidatus Handelsmaniibacteriota</taxon>
    </lineage>
</organism>
<evidence type="ECO:0000313" key="2">
    <source>
        <dbReference type="EMBL" id="OGG56514.1"/>
    </source>
</evidence>
<feature type="signal peptide" evidence="1">
    <location>
        <begin position="1"/>
        <end position="18"/>
    </location>
</feature>
<evidence type="ECO:0000313" key="3">
    <source>
        <dbReference type="Proteomes" id="UP000178606"/>
    </source>
</evidence>
<gene>
    <name evidence="2" type="ORF">A3F84_15715</name>
</gene>
<reference evidence="2 3" key="1">
    <citation type="journal article" date="2016" name="Nat. Commun.">
        <title>Thousands of microbial genomes shed light on interconnected biogeochemical processes in an aquifer system.</title>
        <authorList>
            <person name="Anantharaman K."/>
            <person name="Brown C.T."/>
            <person name="Hug L.A."/>
            <person name="Sharon I."/>
            <person name="Castelle C.J."/>
            <person name="Probst A.J."/>
            <person name="Thomas B.C."/>
            <person name="Singh A."/>
            <person name="Wilkins M.J."/>
            <person name="Karaoz U."/>
            <person name="Brodie E.L."/>
            <person name="Williams K.H."/>
            <person name="Hubbard S.S."/>
            <person name="Banfield J.F."/>
        </authorList>
    </citation>
    <scope>NUCLEOTIDE SEQUENCE [LARGE SCALE GENOMIC DNA]</scope>
    <source>
        <strain evidence="3">RIFCSPLOWO2_12_FULL_64_10</strain>
    </source>
</reference>
<keyword evidence="1" id="KW-0732">Signal</keyword>
<dbReference type="EMBL" id="MFKF01000029">
    <property type="protein sequence ID" value="OGG56514.1"/>
    <property type="molecule type" value="Genomic_DNA"/>
</dbReference>
<dbReference type="AlphaFoldDB" id="A0A1F6D508"/>
<accession>A0A1F6D508</accession>
<name>A0A1F6D508_HANXR</name>
<comment type="caution">
    <text evidence="2">The sequence shown here is derived from an EMBL/GenBank/DDBJ whole genome shotgun (WGS) entry which is preliminary data.</text>
</comment>
<protein>
    <submittedName>
        <fullName evidence="2">Uncharacterized protein</fullName>
    </submittedName>
</protein>
<sequence>MPVILSALCLAFCASQSAAETYPAQAQPIVDDPDVTYHTSFRVGCDERLWNRILDNPQVWDKLWRIYHFKPYYTVTASGTSAHITAPRGAVGDLTLLSRSGGRRVYIGRGALHHPKVPQLPLARMALVIHAQHSAGGTSGTVALYLQAEGAVARPILKGLSAPVTEHIGRMTDLYIQAFKVIIDDAAHHPYGRVSSTDTPEAKEVVRVLFQ</sequence>